<organism evidence="1 2">
    <name type="scientific">Oryza rufipogon</name>
    <name type="common">Brownbeard rice</name>
    <name type="synonym">Asian wild rice</name>
    <dbReference type="NCBI Taxonomy" id="4529"/>
    <lineage>
        <taxon>Eukaryota</taxon>
        <taxon>Viridiplantae</taxon>
        <taxon>Streptophyta</taxon>
        <taxon>Embryophyta</taxon>
        <taxon>Tracheophyta</taxon>
        <taxon>Spermatophyta</taxon>
        <taxon>Magnoliopsida</taxon>
        <taxon>Liliopsida</taxon>
        <taxon>Poales</taxon>
        <taxon>Poaceae</taxon>
        <taxon>BOP clade</taxon>
        <taxon>Oryzoideae</taxon>
        <taxon>Oryzeae</taxon>
        <taxon>Oryzinae</taxon>
        <taxon>Oryza</taxon>
    </lineage>
</organism>
<reference evidence="2" key="1">
    <citation type="submission" date="2013-06" db="EMBL/GenBank/DDBJ databases">
        <authorList>
            <person name="Zhao Q."/>
        </authorList>
    </citation>
    <scope>NUCLEOTIDE SEQUENCE</scope>
    <source>
        <strain evidence="2">cv. W1943</strain>
    </source>
</reference>
<protein>
    <submittedName>
        <fullName evidence="1">Uncharacterized protein</fullName>
    </submittedName>
</protein>
<dbReference type="EnsemblPlants" id="ORUFI12G05540.1">
    <property type="protein sequence ID" value="ORUFI12G05540.1"/>
    <property type="gene ID" value="ORUFI12G05540"/>
</dbReference>
<dbReference type="Proteomes" id="UP000008022">
    <property type="component" value="Unassembled WGS sequence"/>
</dbReference>
<proteinExistence type="predicted"/>
<evidence type="ECO:0000313" key="2">
    <source>
        <dbReference type="Proteomes" id="UP000008022"/>
    </source>
</evidence>
<dbReference type="AlphaFoldDB" id="A0A0E0REL9"/>
<accession>A0A0E0REL9</accession>
<sequence>MYFPHTRLGLSCSSPSADFIDWWLTARKSVAKVDRKTFDAGVILVTWLIWKERNARVFDGIAATVPELCSAMGDEWETRMAAGLVSPICHSVANFAMRF</sequence>
<name>A0A0E0REL9_ORYRU</name>
<dbReference type="OMA" id="CHSVANF"/>
<reference evidence="1" key="2">
    <citation type="submission" date="2015-06" db="UniProtKB">
        <authorList>
            <consortium name="EnsemblPlants"/>
        </authorList>
    </citation>
    <scope>IDENTIFICATION</scope>
</reference>
<dbReference type="HOGENOM" id="CLU_2324422_0_0_1"/>
<dbReference type="Gramene" id="ORUFI12G05540.1">
    <property type="protein sequence ID" value="ORUFI12G05540.1"/>
    <property type="gene ID" value="ORUFI12G05540"/>
</dbReference>
<keyword evidence="2" id="KW-1185">Reference proteome</keyword>
<evidence type="ECO:0000313" key="1">
    <source>
        <dbReference type="EnsemblPlants" id="ORUFI12G05540.1"/>
    </source>
</evidence>